<accession>D8TNU0</accession>
<protein>
    <submittedName>
        <fullName evidence="1">Uncharacterized protein</fullName>
    </submittedName>
</protein>
<dbReference type="AlphaFoldDB" id="D8TNU0"/>
<keyword evidence="2" id="KW-1185">Reference proteome</keyword>
<dbReference type="Proteomes" id="UP000001058">
    <property type="component" value="Unassembled WGS sequence"/>
</dbReference>
<dbReference type="KEGG" id="vcn:VOLCADRAFT_88297"/>
<dbReference type="RefSeq" id="XP_002947912.1">
    <property type="nucleotide sequence ID" value="XM_002947866.1"/>
</dbReference>
<organism evidence="2">
    <name type="scientific">Volvox carteri f. nagariensis</name>
    <dbReference type="NCBI Taxonomy" id="3068"/>
    <lineage>
        <taxon>Eukaryota</taxon>
        <taxon>Viridiplantae</taxon>
        <taxon>Chlorophyta</taxon>
        <taxon>core chlorophytes</taxon>
        <taxon>Chlorophyceae</taxon>
        <taxon>CS clade</taxon>
        <taxon>Chlamydomonadales</taxon>
        <taxon>Volvocaceae</taxon>
        <taxon>Volvox</taxon>
    </lineage>
</organism>
<dbReference type="InParanoid" id="D8TNU0"/>
<dbReference type="GeneID" id="9621024"/>
<evidence type="ECO:0000313" key="2">
    <source>
        <dbReference type="Proteomes" id="UP000001058"/>
    </source>
</evidence>
<dbReference type="EMBL" id="GL378329">
    <property type="protein sequence ID" value="EFJ50900.1"/>
    <property type="molecule type" value="Genomic_DNA"/>
</dbReference>
<sequence>MLQAARGHSVSSGHPVFVKPPLTGQCRHASQVFEPALVPRAASAGMHVTTCPPCGLPLRFLELPTTDVTAAAVELQAQVPGIDSKATVERVNETVTAISGQGCRFTELENHLVFCKDFEALHPA</sequence>
<reference evidence="1 2" key="1">
    <citation type="journal article" date="2010" name="Science">
        <title>Genomic analysis of organismal complexity in the multicellular green alga Volvox carteri.</title>
        <authorList>
            <person name="Prochnik S.E."/>
            <person name="Umen J."/>
            <person name="Nedelcu A.M."/>
            <person name="Hallmann A."/>
            <person name="Miller S.M."/>
            <person name="Nishii I."/>
            <person name="Ferris P."/>
            <person name="Kuo A."/>
            <person name="Mitros T."/>
            <person name="Fritz-Laylin L.K."/>
            <person name="Hellsten U."/>
            <person name="Chapman J."/>
            <person name="Simakov O."/>
            <person name="Rensing S.A."/>
            <person name="Terry A."/>
            <person name="Pangilinan J."/>
            <person name="Kapitonov V."/>
            <person name="Jurka J."/>
            <person name="Salamov A."/>
            <person name="Shapiro H."/>
            <person name="Schmutz J."/>
            <person name="Grimwood J."/>
            <person name="Lindquist E."/>
            <person name="Lucas S."/>
            <person name="Grigoriev I.V."/>
            <person name="Schmitt R."/>
            <person name="Kirk D."/>
            <person name="Rokhsar D.S."/>
        </authorList>
    </citation>
    <scope>NUCLEOTIDE SEQUENCE [LARGE SCALE GENOMIC DNA]</scope>
    <source>
        <strain evidence="2">f. Nagariensis / Eve</strain>
    </source>
</reference>
<evidence type="ECO:0000313" key="1">
    <source>
        <dbReference type="EMBL" id="EFJ50900.1"/>
    </source>
</evidence>
<proteinExistence type="predicted"/>
<name>D8TNU0_VOLCA</name>
<gene>
    <name evidence="1" type="ORF">VOLCADRAFT_88297</name>
</gene>